<feature type="region of interest" description="Disordered" evidence="10">
    <location>
        <begin position="196"/>
        <end position="221"/>
    </location>
</feature>
<keyword evidence="6" id="KW-0732">Signal</keyword>
<evidence type="ECO:0000256" key="9">
    <source>
        <dbReference type="PROSITE-ProRule" id="PRU00090"/>
    </source>
</evidence>
<keyword evidence="4" id="KW-0964">Secreted</keyword>
<keyword evidence="13" id="KW-1185">Reference proteome</keyword>
<dbReference type="OrthoDB" id="10053709at2759"/>
<comment type="subcellular location">
    <subcellularLocation>
        <location evidence="1">Secreted</location>
    </subcellularLocation>
</comment>
<evidence type="ECO:0000256" key="10">
    <source>
        <dbReference type="SAM" id="MobiDB-lite"/>
    </source>
</evidence>
<keyword evidence="3" id="KW-0217">Developmental protein</keyword>
<dbReference type="SMART" id="SM00063">
    <property type="entry name" value="FRI"/>
    <property type="match status" value="1"/>
</dbReference>
<dbReference type="PANTHER" id="PTHR11309">
    <property type="entry name" value="FRIZZLED"/>
    <property type="match status" value="1"/>
</dbReference>
<feature type="domain" description="FZ" evidence="11">
    <location>
        <begin position="1"/>
        <end position="95"/>
    </location>
</feature>
<sequence length="436" mass="48206">MRLPNLLNHDTLTEVSQQAQSWVPLSQLNCHPDTQLFLCSLFSPVCLDHPIPPCRSLCVSVQSSCEHVMLNYGYPWPKIVECGQFPIDNDMCIQAQHSAPAPPTAAPDGQQLVADKKPIATNQHTENKHRKGDRHHNRKGGHHNNNQGKKGKKQGRMQTVEVPPGVPKETIYQPQPGHLQRSVQLDSQTPRLIDEPQVDQAMTAPTPATGAADQRPPRKWSRDQRQLYNDIIANFCRSEWISRKLIYSARLYPIVANRNELKVRNYRLIQGSLSPAAPGGASAPAVILSANRTIINKILNQTDDSNTGSVTGTTTDDNQPKQRRYFIIGRTDASTGRHRVTYVMQWPHKSAQLRKAIKAITSGDYDCQRRDHSDSAAADGPDGSSNGNTSNGTDDTNTRDRTAGNNHRKNHRKSGGRVVPAMGCVQCTGTDTKPPS</sequence>
<dbReference type="FunFam" id="1.10.2000.10:FF:000001">
    <property type="entry name" value="secreted frizzled-related protein 2"/>
    <property type="match status" value="1"/>
</dbReference>
<protein>
    <recommendedName>
        <fullName evidence="11">FZ domain-containing protein</fullName>
    </recommendedName>
</protein>
<feature type="region of interest" description="Disordered" evidence="10">
    <location>
        <begin position="302"/>
        <end position="323"/>
    </location>
</feature>
<reference evidence="12" key="1">
    <citation type="submission" date="2020-11" db="EMBL/GenBank/DDBJ databases">
        <authorList>
            <person name="Tran Van P."/>
        </authorList>
    </citation>
    <scope>NUCLEOTIDE SEQUENCE</scope>
</reference>
<dbReference type="InterPro" id="IPR020067">
    <property type="entry name" value="Frizzled_dom"/>
</dbReference>
<dbReference type="GO" id="GO:0060070">
    <property type="term" value="P:canonical Wnt signaling pathway"/>
    <property type="evidence" value="ECO:0007669"/>
    <property type="project" value="TreeGrafter"/>
</dbReference>
<evidence type="ECO:0000256" key="6">
    <source>
        <dbReference type="ARBA" id="ARBA00022729"/>
    </source>
</evidence>
<feature type="region of interest" description="Disordered" evidence="10">
    <location>
        <begin position="120"/>
        <end position="178"/>
    </location>
</feature>
<evidence type="ECO:0000256" key="8">
    <source>
        <dbReference type="ARBA" id="ARBA00023157"/>
    </source>
</evidence>
<feature type="compositionally biased region" description="Polar residues" evidence="10">
    <location>
        <begin position="427"/>
        <end position="436"/>
    </location>
</feature>
<evidence type="ECO:0000256" key="2">
    <source>
        <dbReference type="ARBA" id="ARBA00010054"/>
    </source>
</evidence>
<dbReference type="SUPFAM" id="SSF63501">
    <property type="entry name" value="Frizzled cysteine-rich domain"/>
    <property type="match status" value="1"/>
</dbReference>
<evidence type="ECO:0000313" key="13">
    <source>
        <dbReference type="Proteomes" id="UP000759131"/>
    </source>
</evidence>
<dbReference type="GO" id="GO:0035567">
    <property type="term" value="P:non-canonical Wnt signaling pathway"/>
    <property type="evidence" value="ECO:0007669"/>
    <property type="project" value="TreeGrafter"/>
</dbReference>
<evidence type="ECO:0000256" key="3">
    <source>
        <dbReference type="ARBA" id="ARBA00022473"/>
    </source>
</evidence>
<accession>A0A7R9Q158</accession>
<feature type="compositionally biased region" description="Polar residues" evidence="10">
    <location>
        <begin position="302"/>
        <end position="317"/>
    </location>
</feature>
<feature type="compositionally biased region" description="Basic residues" evidence="10">
    <location>
        <begin position="406"/>
        <end position="415"/>
    </location>
</feature>
<feature type="disulfide bond" evidence="9">
    <location>
        <begin position="58"/>
        <end position="82"/>
    </location>
</feature>
<comment type="caution">
    <text evidence="9">Lacks conserved residue(s) required for the propagation of feature annotation.</text>
</comment>
<evidence type="ECO:0000256" key="5">
    <source>
        <dbReference type="ARBA" id="ARBA00022687"/>
    </source>
</evidence>
<keyword evidence="5" id="KW-0879">Wnt signaling pathway</keyword>
<evidence type="ECO:0000256" key="1">
    <source>
        <dbReference type="ARBA" id="ARBA00004613"/>
    </source>
</evidence>
<feature type="region of interest" description="Disordered" evidence="10">
    <location>
        <begin position="365"/>
        <end position="436"/>
    </location>
</feature>
<proteinExistence type="inferred from homology"/>
<dbReference type="EMBL" id="CAJPIZ010005720">
    <property type="protein sequence ID" value="CAG2108878.1"/>
    <property type="molecule type" value="Genomic_DNA"/>
</dbReference>
<dbReference type="GO" id="GO:0030154">
    <property type="term" value="P:cell differentiation"/>
    <property type="evidence" value="ECO:0007669"/>
    <property type="project" value="UniProtKB-KW"/>
</dbReference>
<dbReference type="GO" id="GO:0017147">
    <property type="term" value="F:Wnt-protein binding"/>
    <property type="evidence" value="ECO:0007669"/>
    <property type="project" value="TreeGrafter"/>
</dbReference>
<gene>
    <name evidence="12" type="ORF">OSB1V03_LOCUS8870</name>
</gene>
<dbReference type="GO" id="GO:0005615">
    <property type="term" value="C:extracellular space"/>
    <property type="evidence" value="ECO:0007669"/>
    <property type="project" value="TreeGrafter"/>
</dbReference>
<dbReference type="Pfam" id="PF01392">
    <property type="entry name" value="Fz"/>
    <property type="match status" value="1"/>
</dbReference>
<comment type="similarity">
    <text evidence="2">Belongs to the secreted frizzled-related protein (sFRP) family.</text>
</comment>
<feature type="compositionally biased region" description="Basic residues" evidence="10">
    <location>
        <begin position="127"/>
        <end position="142"/>
    </location>
</feature>
<evidence type="ECO:0000313" key="12">
    <source>
        <dbReference type="EMBL" id="CAD7628448.1"/>
    </source>
</evidence>
<feature type="compositionally biased region" description="Low complexity" evidence="10">
    <location>
        <begin position="379"/>
        <end position="395"/>
    </location>
</feature>
<feature type="non-terminal residue" evidence="12">
    <location>
        <position position="1"/>
    </location>
</feature>
<organism evidence="12">
    <name type="scientific">Medioppia subpectinata</name>
    <dbReference type="NCBI Taxonomy" id="1979941"/>
    <lineage>
        <taxon>Eukaryota</taxon>
        <taxon>Metazoa</taxon>
        <taxon>Ecdysozoa</taxon>
        <taxon>Arthropoda</taxon>
        <taxon>Chelicerata</taxon>
        <taxon>Arachnida</taxon>
        <taxon>Acari</taxon>
        <taxon>Acariformes</taxon>
        <taxon>Sarcoptiformes</taxon>
        <taxon>Oribatida</taxon>
        <taxon>Brachypylina</taxon>
        <taxon>Oppioidea</taxon>
        <taxon>Oppiidae</taxon>
        <taxon>Medioppia</taxon>
    </lineage>
</organism>
<feature type="compositionally biased region" description="Low complexity" evidence="10">
    <location>
        <begin position="201"/>
        <end position="212"/>
    </location>
</feature>
<dbReference type="Gene3D" id="1.10.2000.10">
    <property type="entry name" value="Frizzled cysteine-rich domain"/>
    <property type="match status" value="1"/>
</dbReference>
<keyword evidence="8 9" id="KW-1015">Disulfide bond</keyword>
<evidence type="ECO:0000259" key="11">
    <source>
        <dbReference type="PROSITE" id="PS50038"/>
    </source>
</evidence>
<evidence type="ECO:0000256" key="7">
    <source>
        <dbReference type="ARBA" id="ARBA00022782"/>
    </source>
</evidence>
<name>A0A7R9Q158_9ACAR</name>
<dbReference type="AlphaFoldDB" id="A0A7R9Q158"/>
<keyword evidence="7" id="KW-0221">Differentiation</keyword>
<evidence type="ECO:0000256" key="4">
    <source>
        <dbReference type="ARBA" id="ARBA00022525"/>
    </source>
</evidence>
<dbReference type="InterPro" id="IPR036790">
    <property type="entry name" value="Frizzled_dom_sf"/>
</dbReference>
<dbReference type="PROSITE" id="PS50038">
    <property type="entry name" value="FZ"/>
    <property type="match status" value="1"/>
</dbReference>
<dbReference type="EMBL" id="OC860295">
    <property type="protein sequence ID" value="CAD7628448.1"/>
    <property type="molecule type" value="Genomic_DNA"/>
</dbReference>
<dbReference type="Proteomes" id="UP000759131">
    <property type="component" value="Unassembled WGS sequence"/>
</dbReference>
<dbReference type="InterPro" id="IPR015526">
    <property type="entry name" value="Frizzled/SFRP"/>
</dbReference>
<dbReference type="PANTHER" id="PTHR11309:SF148">
    <property type="entry name" value="SECRETED FRIZZLED-RELATED PROTEIN 1"/>
    <property type="match status" value="1"/>
</dbReference>